<gene>
    <name evidence="4" type="ORF">DDE74_03195</name>
</gene>
<sequence length="772" mass="82921">MTERTGVCPPAAAGWHAHPAGLCALSWSHDGQRLATGGNDGLIKVWRPREGTADLLLTLRGHDGAVRSLSWTPDDTLLASGAEDGTAVVWDSSTGERQATPQRNRRWVNAVAWSPDGRQLAAAGGDRRIVVTDRYGRPAAPPLHSPYGVFLSLAWSPDGASLAGTGRGSDLTVWDATEWTVRAAPAGPGSVWTVCWWRGGLATGNAAGRVRLWDARTLRPRELIDGHGGAVARVTASSDGEVIATLSHDQSIGVWDARTGRLLWRREDAYPGWTGCLEASPTAALLAGTDADGQEVRIWPLAPTAAAPRELPVAAYVRDALRDARRAGAGHLTLTEATRYLGTALPKRPKPEGWAEAELVRSADAGELTLYGARVAALDTPWLRQLADLCVGATAAAEGDLRLLPTVERLLRDTPAVTGSRHASAGTTASLVGCQLVRSGRAWVRGTTHPGRLCVVDAMPEAPDAPSAGHPAGPAEELRYAQDVAHSPAEVLSDVLNTTLFRRWAAGRHELTALTDDHHSVRVTATRAPGEGLTVRVAAEREADRDLLVALLARRIARARPGAAPPARRGIRMARPVPANLHEWDPAAVGVWALSRQDLPTRPADRVAVVDEHIDDERLRQERLLLNDGFAGHEPPDVHIWHAPDDDRAAAELASELATLGLRTAYGEHDTARLVEATLCARTALLLITPSLSDWPACPLAGAYDQLTRVTREAGRRIRWLPVTVDAARLPADLPDHLHSFDRYRRGGVDPSTRRKNTHALLGGILVDRTRS</sequence>
<dbReference type="InterPro" id="IPR015943">
    <property type="entry name" value="WD40/YVTN_repeat-like_dom_sf"/>
</dbReference>
<dbReference type="EMBL" id="CP029042">
    <property type="protein sequence ID" value="AZS70077.1"/>
    <property type="molecule type" value="Genomic_DNA"/>
</dbReference>
<reference evidence="4 5" key="1">
    <citation type="submission" date="2018-04" db="EMBL/GenBank/DDBJ databases">
        <title>Complete genome sequences of Streptomyces lydicus strain WYEC and characterization of antagonistic properties of biological control agents.</title>
        <authorList>
            <person name="Mariita R.M."/>
            <person name="Sello J.K."/>
        </authorList>
    </citation>
    <scope>NUCLEOTIDE SEQUENCE [LARGE SCALE GENOMIC DNA]</scope>
    <source>
        <strain evidence="4 5">WYEC 108</strain>
    </source>
</reference>
<dbReference type="SMART" id="SM00320">
    <property type="entry name" value="WD40"/>
    <property type="match status" value="7"/>
</dbReference>
<evidence type="ECO:0000256" key="3">
    <source>
        <dbReference type="PROSITE-ProRule" id="PRU00221"/>
    </source>
</evidence>
<dbReference type="InterPro" id="IPR036322">
    <property type="entry name" value="WD40_repeat_dom_sf"/>
</dbReference>
<dbReference type="RefSeq" id="WP_127149302.1">
    <property type="nucleotide sequence ID" value="NZ_CP029042.1"/>
</dbReference>
<feature type="repeat" description="WD" evidence="3">
    <location>
        <begin position="15"/>
        <end position="46"/>
    </location>
</feature>
<dbReference type="Pfam" id="PF00400">
    <property type="entry name" value="WD40"/>
    <property type="match status" value="4"/>
</dbReference>
<dbReference type="PANTHER" id="PTHR19848:SF8">
    <property type="entry name" value="F-BOX AND WD REPEAT DOMAIN CONTAINING 7"/>
    <property type="match status" value="1"/>
</dbReference>
<dbReference type="Proteomes" id="UP000275579">
    <property type="component" value="Chromosome"/>
</dbReference>
<dbReference type="PROSITE" id="PS50294">
    <property type="entry name" value="WD_REPEATS_REGION"/>
    <property type="match status" value="3"/>
</dbReference>
<keyword evidence="2" id="KW-0677">Repeat</keyword>
<dbReference type="SUPFAM" id="SSF50978">
    <property type="entry name" value="WD40 repeat-like"/>
    <property type="match status" value="1"/>
</dbReference>
<dbReference type="InterPro" id="IPR001680">
    <property type="entry name" value="WD40_rpt"/>
</dbReference>
<dbReference type="AlphaFoldDB" id="A0A3Q9K6R9"/>
<dbReference type="PROSITE" id="PS50082">
    <property type="entry name" value="WD_REPEATS_2"/>
    <property type="match status" value="3"/>
</dbReference>
<proteinExistence type="predicted"/>
<dbReference type="PANTHER" id="PTHR19848">
    <property type="entry name" value="WD40 REPEAT PROTEIN"/>
    <property type="match status" value="1"/>
</dbReference>
<dbReference type="CDD" id="cd00200">
    <property type="entry name" value="WD40"/>
    <property type="match status" value="1"/>
</dbReference>
<feature type="repeat" description="WD" evidence="3">
    <location>
        <begin position="224"/>
        <end position="265"/>
    </location>
</feature>
<dbReference type="Gene3D" id="2.130.10.10">
    <property type="entry name" value="YVTN repeat-like/Quinoprotein amine dehydrogenase"/>
    <property type="match status" value="2"/>
</dbReference>
<evidence type="ECO:0000313" key="5">
    <source>
        <dbReference type="Proteomes" id="UP000275579"/>
    </source>
</evidence>
<protein>
    <submittedName>
        <fullName evidence="4">Uncharacterized protein</fullName>
    </submittedName>
</protein>
<evidence type="ECO:0000256" key="2">
    <source>
        <dbReference type="ARBA" id="ARBA00022737"/>
    </source>
</evidence>
<feature type="repeat" description="WD" evidence="3">
    <location>
        <begin position="59"/>
        <end position="100"/>
    </location>
</feature>
<dbReference type="PROSITE" id="PS00678">
    <property type="entry name" value="WD_REPEATS_1"/>
    <property type="match status" value="2"/>
</dbReference>
<accession>A0A3Q9K6R9</accession>
<keyword evidence="1 3" id="KW-0853">WD repeat</keyword>
<evidence type="ECO:0000256" key="1">
    <source>
        <dbReference type="ARBA" id="ARBA00022574"/>
    </source>
</evidence>
<name>A0A3Q9K6R9_9ACTN</name>
<evidence type="ECO:0000313" key="4">
    <source>
        <dbReference type="EMBL" id="AZS70077.1"/>
    </source>
</evidence>
<organism evidence="4 5">
    <name type="scientific">Streptomyces lydicus</name>
    <dbReference type="NCBI Taxonomy" id="47763"/>
    <lineage>
        <taxon>Bacteria</taxon>
        <taxon>Bacillati</taxon>
        <taxon>Actinomycetota</taxon>
        <taxon>Actinomycetes</taxon>
        <taxon>Kitasatosporales</taxon>
        <taxon>Streptomycetaceae</taxon>
        <taxon>Streptomyces</taxon>
    </lineage>
</organism>
<dbReference type="InterPro" id="IPR019775">
    <property type="entry name" value="WD40_repeat_CS"/>
</dbReference>